<protein>
    <submittedName>
        <fullName evidence="1">Uncharacterized protein</fullName>
    </submittedName>
</protein>
<evidence type="ECO:0000313" key="1">
    <source>
        <dbReference type="EMBL" id="APM39399.1"/>
    </source>
</evidence>
<reference evidence="1 2" key="1">
    <citation type="submission" date="2016-12" db="EMBL/GenBank/DDBJ databases">
        <title>Complete genome sequence of Clostridium kluyveri JZZ isolated from the pit mud of a Chinese flavor liquor-making factory.</title>
        <authorList>
            <person name="Wang Y."/>
        </authorList>
    </citation>
    <scope>NUCLEOTIDE SEQUENCE [LARGE SCALE GENOMIC DNA]</scope>
    <source>
        <strain evidence="1 2">JZZ</strain>
    </source>
</reference>
<dbReference type="AlphaFoldDB" id="A0A1L5F8T7"/>
<dbReference type="EMBL" id="CP018335">
    <property type="protein sequence ID" value="APM39399.1"/>
    <property type="molecule type" value="Genomic_DNA"/>
</dbReference>
<dbReference type="Proteomes" id="UP000184604">
    <property type="component" value="Chromosome"/>
</dbReference>
<dbReference type="RefSeq" id="WP_073539024.1">
    <property type="nucleotide sequence ID" value="NZ_CP018335.1"/>
</dbReference>
<evidence type="ECO:0000313" key="2">
    <source>
        <dbReference type="Proteomes" id="UP000184604"/>
    </source>
</evidence>
<dbReference type="NCBIfam" id="TIGR01725">
    <property type="entry name" value="phge_HK97_gp10"/>
    <property type="match status" value="1"/>
</dbReference>
<name>A0A1L5F8T7_CLOKL</name>
<organism evidence="1 2">
    <name type="scientific">Clostridium kluyveri</name>
    <dbReference type="NCBI Taxonomy" id="1534"/>
    <lineage>
        <taxon>Bacteria</taxon>
        <taxon>Bacillati</taxon>
        <taxon>Bacillota</taxon>
        <taxon>Clostridia</taxon>
        <taxon>Eubacteriales</taxon>
        <taxon>Clostridiaceae</taxon>
        <taxon>Clostridium</taxon>
    </lineage>
</organism>
<accession>A0A1L5F8T7</accession>
<dbReference type="OrthoDB" id="886754at2"/>
<sequence length="154" mass="16947">MTKKTWSQRGGYKSYGKTALGKGFQVSGIDEYLKAIEALGKNVDDAVIEAVNESVDPILEDMQEGAARHMDKRTVYDAIEATPATKSGNTISSFVGIDMKKNPNARHAVFQEYGDGHSAGFPDPFIRPAFDNNKKRVKQIQKLVLKKWGVPTDG</sequence>
<gene>
    <name evidence="1" type="ORF">BS101_11925</name>
</gene>
<proteinExistence type="predicted"/>
<dbReference type="InterPro" id="IPR010064">
    <property type="entry name" value="HK97-gp10_tail"/>
</dbReference>